<dbReference type="PANTHER" id="PTHR31672:SF13">
    <property type="entry name" value="F-BOX PROTEIN CPR30-LIKE"/>
    <property type="match status" value="1"/>
</dbReference>
<dbReference type="EMBL" id="NKXS01005103">
    <property type="protein sequence ID" value="PIN04546.1"/>
    <property type="molecule type" value="Genomic_DNA"/>
</dbReference>
<proteinExistence type="predicted"/>
<keyword evidence="3" id="KW-1185">Reference proteome</keyword>
<gene>
    <name evidence="2" type="ORF">CDL12_22913</name>
</gene>
<dbReference type="PANTHER" id="PTHR31672">
    <property type="entry name" value="BNACNNG10540D PROTEIN"/>
    <property type="match status" value="1"/>
</dbReference>
<dbReference type="Pfam" id="PF00646">
    <property type="entry name" value="F-box"/>
    <property type="match status" value="1"/>
</dbReference>
<dbReference type="STRING" id="429701.A0A2G9GGY2"/>
<dbReference type="AlphaFoldDB" id="A0A2G9GGY2"/>
<name>A0A2G9GGY2_9LAMI</name>
<dbReference type="Proteomes" id="UP000231279">
    <property type="component" value="Unassembled WGS sequence"/>
</dbReference>
<dbReference type="InterPro" id="IPR050796">
    <property type="entry name" value="SCF_F-box_component"/>
</dbReference>
<feature type="domain" description="F-box" evidence="1">
    <location>
        <begin position="6"/>
        <end position="51"/>
    </location>
</feature>
<reference evidence="3" key="1">
    <citation type="journal article" date="2018" name="Gigascience">
        <title>Genome assembly of the Pink Ipe (Handroanthus impetiginosus, Bignoniaceae), a highly valued, ecologically keystone Neotropical timber forest tree.</title>
        <authorList>
            <person name="Silva-Junior O.B."/>
            <person name="Grattapaglia D."/>
            <person name="Novaes E."/>
            <person name="Collevatti R.G."/>
        </authorList>
    </citation>
    <scope>NUCLEOTIDE SEQUENCE [LARGE SCALE GENOMIC DNA]</scope>
    <source>
        <strain evidence="3">cv. UFG-1</strain>
    </source>
</reference>
<accession>A0A2G9GGY2</accession>
<dbReference type="InterPro" id="IPR001810">
    <property type="entry name" value="F-box_dom"/>
</dbReference>
<evidence type="ECO:0000259" key="1">
    <source>
        <dbReference type="PROSITE" id="PS50181"/>
    </source>
</evidence>
<sequence length="365" mass="42493">MKRKTPHNITFLPQEIITDILLILPVKSLLRFKCTSKSWRSLISNKYFVKTHLENSAKDPTFAHQGIISVTVEHNNYEVQHCSLHPLFLRRVTYASHGDFPVDESIDSLDLLGSCNGLICIHINRNKYFLWNPSTRESKKLPDFDLSHVHTIEDGFGFDDSSGDYKVYAVSYDQVQAIAKIYSLKQNSWTRIKYNNKDCISSPRAGKFVSGNLHWIRVIKPEWRRRWYISSLDLKNGVYGIVERPSVLDDYSRPVLGVLNGCLSAFCYYREHGYSDLWVLKQYGMRDSWSKIMRIPDNPFMGSLYLIPLDIISQNREVLFRSRLGLVVYKSKENRFWYLETNGFNNFHKLVHVESLVSVVAHIEK</sequence>
<dbReference type="InterPro" id="IPR013187">
    <property type="entry name" value="F-box-assoc_dom_typ3"/>
</dbReference>
<evidence type="ECO:0000313" key="2">
    <source>
        <dbReference type="EMBL" id="PIN04546.1"/>
    </source>
</evidence>
<comment type="caution">
    <text evidence="2">The sequence shown here is derived from an EMBL/GenBank/DDBJ whole genome shotgun (WGS) entry which is preliminary data.</text>
</comment>
<dbReference type="InterPro" id="IPR017451">
    <property type="entry name" value="F-box-assoc_interact_dom"/>
</dbReference>
<dbReference type="PROSITE" id="PS50181">
    <property type="entry name" value="FBOX"/>
    <property type="match status" value="1"/>
</dbReference>
<dbReference type="Pfam" id="PF08268">
    <property type="entry name" value="FBA_3"/>
    <property type="match status" value="1"/>
</dbReference>
<dbReference type="SMART" id="SM00256">
    <property type="entry name" value="FBOX"/>
    <property type="match status" value="1"/>
</dbReference>
<dbReference type="NCBIfam" id="TIGR01640">
    <property type="entry name" value="F_box_assoc_1"/>
    <property type="match status" value="1"/>
</dbReference>
<protein>
    <recommendedName>
        <fullName evidence="1">F-box domain-containing protein</fullName>
    </recommendedName>
</protein>
<dbReference type="Gene3D" id="1.20.1280.50">
    <property type="match status" value="1"/>
</dbReference>
<organism evidence="2 3">
    <name type="scientific">Handroanthus impetiginosus</name>
    <dbReference type="NCBI Taxonomy" id="429701"/>
    <lineage>
        <taxon>Eukaryota</taxon>
        <taxon>Viridiplantae</taxon>
        <taxon>Streptophyta</taxon>
        <taxon>Embryophyta</taxon>
        <taxon>Tracheophyta</taxon>
        <taxon>Spermatophyta</taxon>
        <taxon>Magnoliopsida</taxon>
        <taxon>eudicotyledons</taxon>
        <taxon>Gunneridae</taxon>
        <taxon>Pentapetalae</taxon>
        <taxon>asterids</taxon>
        <taxon>lamiids</taxon>
        <taxon>Lamiales</taxon>
        <taxon>Bignoniaceae</taxon>
        <taxon>Crescentiina</taxon>
        <taxon>Tabebuia alliance</taxon>
        <taxon>Handroanthus</taxon>
    </lineage>
</organism>
<evidence type="ECO:0000313" key="3">
    <source>
        <dbReference type="Proteomes" id="UP000231279"/>
    </source>
</evidence>
<dbReference type="InterPro" id="IPR036047">
    <property type="entry name" value="F-box-like_dom_sf"/>
</dbReference>
<dbReference type="CDD" id="cd22157">
    <property type="entry name" value="F-box_AtFBW1-like"/>
    <property type="match status" value="1"/>
</dbReference>
<dbReference type="OrthoDB" id="1290040at2759"/>
<dbReference type="SUPFAM" id="SSF81383">
    <property type="entry name" value="F-box domain"/>
    <property type="match status" value="1"/>
</dbReference>